<dbReference type="EMBL" id="JAMKPW020000011">
    <property type="protein sequence ID" value="KAK8213499.1"/>
    <property type="molecule type" value="Genomic_DNA"/>
</dbReference>
<name>A0ACC3SK18_9PEZI</name>
<organism evidence="1 2">
    <name type="scientific">Zalaria obscura</name>
    <dbReference type="NCBI Taxonomy" id="2024903"/>
    <lineage>
        <taxon>Eukaryota</taxon>
        <taxon>Fungi</taxon>
        <taxon>Dikarya</taxon>
        <taxon>Ascomycota</taxon>
        <taxon>Pezizomycotina</taxon>
        <taxon>Dothideomycetes</taxon>
        <taxon>Dothideomycetidae</taxon>
        <taxon>Dothideales</taxon>
        <taxon>Zalariaceae</taxon>
        <taxon>Zalaria</taxon>
    </lineage>
</organism>
<proteinExistence type="predicted"/>
<dbReference type="Proteomes" id="UP001320706">
    <property type="component" value="Unassembled WGS sequence"/>
</dbReference>
<accession>A0ACC3SK18</accession>
<evidence type="ECO:0000313" key="1">
    <source>
        <dbReference type="EMBL" id="KAK8213499.1"/>
    </source>
</evidence>
<reference evidence="1" key="1">
    <citation type="submission" date="2024-02" db="EMBL/GenBank/DDBJ databases">
        <title>Metagenome Assembled Genome of Zalaria obscura JY119.</title>
        <authorList>
            <person name="Vighnesh L."/>
            <person name="Jagadeeshwari U."/>
            <person name="Venkata Ramana C."/>
            <person name="Sasikala C."/>
        </authorList>
    </citation>
    <scope>NUCLEOTIDE SEQUENCE</scope>
    <source>
        <strain evidence="1">JY119</strain>
    </source>
</reference>
<keyword evidence="2" id="KW-1185">Reference proteome</keyword>
<protein>
    <submittedName>
        <fullName evidence="1">Uncharacterized protein</fullName>
    </submittedName>
</protein>
<sequence length="1028" mass="113222">MSDIQLYLVEFEKNKDEALRIAQQTAAKLEKKEIKLVALIEGIGEYINSEETHLRARSLAYLADVLVSLKPRVLTLQQRNLLCDFILSRVQDDTEGIGSCARGLLALEELGKWDQETASTITTTFINYTHPLRQFKLQSERFSILTLTDLLLAKYRQAVTTIHDEDQDFLANFISYFDGEKDPRNLMIVFSILQVPMTEWELGPNAQDLFDSVFNYFPITFKPPPGDPYGITAQDLKDRLRACISSTSDFAPYAFPALLDKLDSTSMNTKRDVLSAIIACVENYEPRTISLYSVTLWDALKFEILNPQEDDLAEESLRALGLIAKQLSLAGEGALTAYLKPIIKECNEHLEDAPTKQSQAAGRIMSSIMRQSPDLADILTKSTLPHLFQLFQGSESISKRRGLIEVLNYVIEATIEISSQWQTRNEDGLITADRSTTNALRNWSGESLEAMLRAVISAPKGEISFRLIALKGLAGLVAIPQLLDDSEVSRIVGACTDIIIQEQTSGQDEIQAASVTTLIGTAHHAPNAVADRALPALLAELPDNPPEGSSYYAPILEAFAKLSTETQIFDTIVLRLKNKLNIAVHQRAPRHYLVALLASLLYAFTYGAPGKDEDGLVRFSYFTDIVKPLLDQAVDPEQAETSPLADEVIVDVIGKIGNIVLRPHSMHTQNKVYADYEWIFNTLSGVGQTESGPLHRLDLFVIASLHLHAAFKRDITEPETSMKLLRGIGNVLKQHDQSPLANSAALRHISLLTNKYIPSAEAEQSLTASDVAPASLLQHNANPRTVRLAFAVAKGLIVQGKSVKYTTTVVESLLQLLSDHPQGAVAARGFSTLLAPDDALTKENHCFVSGLHKQKLFNLTVPAITAAVKTADPAVKPNYLVALSGILRWLPYSILEHSLNSLSPLLLQSLDLQDASQQDIKAATLATLESVLLYDPAAIQEHASSLISRLLSSTAAPVNGPDVRKGALQCLALVPKQLKREIVVPFRAQVVKKLVACLDDRKRVVRAEAVRCRSAWLGLDAGDEEEEE</sequence>
<evidence type="ECO:0000313" key="2">
    <source>
        <dbReference type="Proteomes" id="UP001320706"/>
    </source>
</evidence>
<comment type="caution">
    <text evidence="1">The sequence shown here is derived from an EMBL/GenBank/DDBJ whole genome shotgun (WGS) entry which is preliminary data.</text>
</comment>
<gene>
    <name evidence="1" type="ORF">M8818_002801</name>
</gene>